<dbReference type="AlphaFoldDB" id="A0A1E5BAH1"/>
<sequence length="66" mass="7334">MTTIACPYVTVEHYCALSGLADGTVRQYISQGRILIKPKTLPREKTLINMVAMHELAAREAMEQLG</sequence>
<dbReference type="OrthoDB" id="5906098at2"/>
<organism evidence="1 2">
    <name type="scientific">Vibrio genomosp. F10 str. ZF-129</name>
    <dbReference type="NCBI Taxonomy" id="1187848"/>
    <lineage>
        <taxon>Bacteria</taxon>
        <taxon>Pseudomonadati</taxon>
        <taxon>Pseudomonadota</taxon>
        <taxon>Gammaproteobacteria</taxon>
        <taxon>Vibrionales</taxon>
        <taxon>Vibrionaceae</taxon>
        <taxon>Vibrio</taxon>
    </lineage>
</organism>
<proteinExistence type="predicted"/>
<comment type="caution">
    <text evidence="1">The sequence shown here is derived from an EMBL/GenBank/DDBJ whole genome shotgun (WGS) entry which is preliminary data.</text>
</comment>
<evidence type="ECO:0008006" key="3">
    <source>
        <dbReference type="Google" id="ProtNLM"/>
    </source>
</evidence>
<dbReference type="EMBL" id="AJYQ02000137">
    <property type="protein sequence ID" value="OEE30893.1"/>
    <property type="molecule type" value="Genomic_DNA"/>
</dbReference>
<dbReference type="Proteomes" id="UP000094741">
    <property type="component" value="Unassembled WGS sequence"/>
</dbReference>
<evidence type="ECO:0000313" key="2">
    <source>
        <dbReference type="Proteomes" id="UP000094741"/>
    </source>
</evidence>
<evidence type="ECO:0000313" key="1">
    <source>
        <dbReference type="EMBL" id="OEE30893.1"/>
    </source>
</evidence>
<name>A0A1E5BAH1_9VIBR</name>
<reference evidence="1 2" key="1">
    <citation type="journal article" date="2012" name="Science">
        <title>Ecological populations of bacteria act as socially cohesive units of antibiotic production and resistance.</title>
        <authorList>
            <person name="Cordero O.X."/>
            <person name="Wildschutte H."/>
            <person name="Kirkup B."/>
            <person name="Proehl S."/>
            <person name="Ngo L."/>
            <person name="Hussain F."/>
            <person name="Le Roux F."/>
            <person name="Mincer T."/>
            <person name="Polz M.F."/>
        </authorList>
    </citation>
    <scope>NUCLEOTIDE SEQUENCE [LARGE SCALE GENOMIC DNA]</scope>
    <source>
        <strain evidence="1 2">ZF-129</strain>
    </source>
</reference>
<accession>A0A1E5BAH1</accession>
<dbReference type="STRING" id="1187848.A1QO_15595"/>
<gene>
    <name evidence="1" type="ORF">A1QO_15595</name>
</gene>
<dbReference type="eggNOG" id="ENOG5031NUK">
    <property type="taxonomic scope" value="Bacteria"/>
</dbReference>
<protein>
    <recommendedName>
        <fullName evidence="3">DNA-binding protein</fullName>
    </recommendedName>
</protein>